<gene>
    <name evidence="2" type="ORF">W908_00090</name>
</gene>
<dbReference type="PATRIC" id="fig|1125411.7.peg.17"/>
<evidence type="ECO:0000256" key="1">
    <source>
        <dbReference type="SAM" id="SignalP"/>
    </source>
</evidence>
<organism evidence="2 3">
    <name type="scientific">Candidatus Pseudothioglobus singularis PS1</name>
    <dbReference type="NCBI Taxonomy" id="1125411"/>
    <lineage>
        <taxon>Bacteria</taxon>
        <taxon>Pseudomonadati</taxon>
        <taxon>Pseudomonadota</taxon>
        <taxon>Gammaproteobacteria</taxon>
        <taxon>Candidatus Pseudothioglobaceae</taxon>
        <taxon>Candidatus Pseudothioglobus</taxon>
    </lineage>
</organism>
<dbReference type="RefSeq" id="WP_053819452.1">
    <property type="nucleotide sequence ID" value="NZ_CP006911.1"/>
</dbReference>
<dbReference type="EMBL" id="CP006911">
    <property type="protein sequence ID" value="ALE01146.1"/>
    <property type="molecule type" value="Genomic_DNA"/>
</dbReference>
<dbReference type="KEGG" id="tsn:W908_00090"/>
<dbReference type="STRING" id="1125411.W908_00090"/>
<sequence length="186" mass="20779">MIKKIIITALLFFSISSYAVVVTDEQLTTIEDNWLSLEPADAYDFIPEDLTYETYSSPEFQAKLEAAGTKLKESLEGVDIVLAGFMVPVEYVGTYVSKFLLVPEAGQCIHVPPPPLNQTILVDVSSEPTKFRDLYMPIIVYGRISVGSQSFDIADSGYTVSDAMVDTLYFSEDDEEYIYNLEDAHD</sequence>
<keyword evidence="1" id="KW-0732">Signal</keyword>
<protein>
    <recommendedName>
        <fullName evidence="4">DUF3299 domain-containing protein</fullName>
    </recommendedName>
</protein>
<accession>A0A0M4L2V2</accession>
<dbReference type="OrthoDB" id="9784998at2"/>
<feature type="chain" id="PRO_5005797287" description="DUF3299 domain-containing protein" evidence="1">
    <location>
        <begin position="20"/>
        <end position="186"/>
    </location>
</feature>
<keyword evidence="3" id="KW-1185">Reference proteome</keyword>
<dbReference type="Gene3D" id="2.40.50.870">
    <property type="entry name" value="Protein of unknown function (DUF3299)"/>
    <property type="match status" value="1"/>
</dbReference>
<proteinExistence type="predicted"/>
<reference evidence="2 3" key="1">
    <citation type="journal article" date="2015" name="Genome Announc.">
        <title>Genome Sequence of 'Candidatus Thioglobus singularis' Strain PS1, a Mixotroph from the SUP05 Clade of Marine Gammaproteobacteria.</title>
        <authorList>
            <person name="Marshall K.T."/>
            <person name="Morris R.M."/>
        </authorList>
    </citation>
    <scope>NUCLEOTIDE SEQUENCE [LARGE SCALE GENOMIC DNA]</scope>
    <source>
        <strain evidence="2 3">PS1</strain>
    </source>
</reference>
<evidence type="ECO:0000313" key="2">
    <source>
        <dbReference type="EMBL" id="ALE01146.1"/>
    </source>
</evidence>
<dbReference type="Pfam" id="PF11736">
    <property type="entry name" value="DUF3299"/>
    <property type="match status" value="1"/>
</dbReference>
<dbReference type="InterPro" id="IPR021727">
    <property type="entry name" value="DUF3299"/>
</dbReference>
<name>A0A0M4L2V2_9GAMM</name>
<evidence type="ECO:0000313" key="3">
    <source>
        <dbReference type="Proteomes" id="UP000068905"/>
    </source>
</evidence>
<feature type="signal peptide" evidence="1">
    <location>
        <begin position="1"/>
        <end position="19"/>
    </location>
</feature>
<evidence type="ECO:0008006" key="4">
    <source>
        <dbReference type="Google" id="ProtNLM"/>
    </source>
</evidence>
<dbReference type="AlphaFoldDB" id="A0A0M4L2V2"/>
<dbReference type="Proteomes" id="UP000068905">
    <property type="component" value="Chromosome"/>
</dbReference>